<protein>
    <submittedName>
        <fullName evidence="2">Uncharacterized protein</fullName>
    </submittedName>
</protein>
<proteinExistence type="predicted"/>
<organism evidence="2 3">
    <name type="scientific">Lactococcus petauri</name>
    <dbReference type="NCBI Taxonomy" id="1940789"/>
    <lineage>
        <taxon>Bacteria</taxon>
        <taxon>Bacillati</taxon>
        <taxon>Bacillota</taxon>
        <taxon>Bacilli</taxon>
        <taxon>Lactobacillales</taxon>
        <taxon>Streptococcaceae</taxon>
        <taxon>Lactococcus</taxon>
    </lineage>
</organism>
<keyword evidence="1" id="KW-0472">Membrane</keyword>
<evidence type="ECO:0000256" key="1">
    <source>
        <dbReference type="SAM" id="Phobius"/>
    </source>
</evidence>
<feature type="transmembrane region" description="Helical" evidence="1">
    <location>
        <begin position="58"/>
        <end position="79"/>
    </location>
</feature>
<dbReference type="Proteomes" id="UP000194606">
    <property type="component" value="Unassembled WGS sequence"/>
</dbReference>
<accession>A0A252CAL7</accession>
<dbReference type="AlphaFoldDB" id="A0A252CAL7"/>
<comment type="caution">
    <text evidence="2">The sequence shown here is derived from an EMBL/GenBank/DDBJ whole genome shotgun (WGS) entry which is preliminary data.</text>
</comment>
<sequence>MGALLLSFVFTASLLKMTYLLYFLYSPEQKLAMLIIVIIHITLGWIIFFKIDASPKKGWAIFSLVYGIFILLAGLGATLSNPLNGIIRIISGIALIAAFVFKTSQQNRISQ</sequence>
<evidence type="ECO:0000313" key="3">
    <source>
        <dbReference type="Proteomes" id="UP000194606"/>
    </source>
</evidence>
<feature type="transmembrane region" description="Helical" evidence="1">
    <location>
        <begin position="31"/>
        <end position="51"/>
    </location>
</feature>
<keyword evidence="1" id="KW-1133">Transmembrane helix</keyword>
<keyword evidence="1" id="KW-0812">Transmembrane</keyword>
<name>A0A252CAL7_9LACT</name>
<gene>
    <name evidence="2" type="ORF">BZZ03_10500</name>
</gene>
<reference evidence="2 3" key="1">
    <citation type="submission" date="2017-02" db="EMBL/GenBank/DDBJ databases">
        <authorList>
            <person name="Peterson S.W."/>
        </authorList>
    </citation>
    <scope>NUCLEOTIDE SEQUENCE [LARGE SCALE GENOMIC DNA]</scope>
    <source>
        <strain evidence="2">159469</strain>
    </source>
</reference>
<evidence type="ECO:0000313" key="2">
    <source>
        <dbReference type="EMBL" id="OUK02856.1"/>
    </source>
</evidence>
<dbReference type="EMBL" id="MUIZ01000009">
    <property type="protein sequence ID" value="OUK02856.1"/>
    <property type="molecule type" value="Genomic_DNA"/>
</dbReference>
<feature type="transmembrane region" description="Helical" evidence="1">
    <location>
        <begin position="85"/>
        <end position="101"/>
    </location>
</feature>